<reference evidence="2 3" key="1">
    <citation type="submission" date="2018-05" db="EMBL/GenBank/DDBJ databases">
        <title>Zavarzinia sp. HR-AS.</title>
        <authorList>
            <person name="Lee Y."/>
            <person name="Jeon C.O."/>
        </authorList>
    </citation>
    <scope>NUCLEOTIDE SEQUENCE [LARGE SCALE GENOMIC DNA]</scope>
    <source>
        <strain evidence="2 3">HR-AS</strain>
    </source>
</reference>
<dbReference type="Pfam" id="PF06258">
    <property type="entry name" value="Mito_fiss_Elm1"/>
    <property type="match status" value="1"/>
</dbReference>
<dbReference type="RefSeq" id="WP_109906898.1">
    <property type="nucleotide sequence ID" value="NZ_QGLE01000008.1"/>
</dbReference>
<proteinExistence type="predicted"/>
<dbReference type="OrthoDB" id="1865at2"/>
<feature type="region of interest" description="Disordered" evidence="1">
    <location>
        <begin position="1"/>
        <end position="21"/>
    </location>
</feature>
<accession>A0A317E3J6</accession>
<evidence type="ECO:0008006" key="4">
    <source>
        <dbReference type="Google" id="ProtNLM"/>
    </source>
</evidence>
<comment type="caution">
    <text evidence="2">The sequence shown here is derived from an EMBL/GenBank/DDBJ whole genome shotgun (WGS) entry which is preliminary data.</text>
</comment>
<organism evidence="2 3">
    <name type="scientific">Zavarzinia aquatilis</name>
    <dbReference type="NCBI Taxonomy" id="2211142"/>
    <lineage>
        <taxon>Bacteria</taxon>
        <taxon>Pseudomonadati</taxon>
        <taxon>Pseudomonadota</taxon>
        <taxon>Alphaproteobacteria</taxon>
        <taxon>Rhodospirillales</taxon>
        <taxon>Zavarziniaceae</taxon>
        <taxon>Zavarzinia</taxon>
    </lineage>
</organism>
<sequence>MPSLINATSEATGGSPPSPAEAPRFLVVDHYKAGDRDNAIGLASALAGTGGGEIVMVRGHLRLAALTLLLNPWLRWCRRRKAAPGLGRRLWPLLFTGEAPPPDRVAAVVSTLGRGEAVGAFIAALWGVPAIHLGTPKRMDRGFFAAVVAHQGHVVAPGEIGLPIASTRLLRAGLPAPTPGDGRRRLLFLLGGDSDEIRYADDYWRDLGALIERAAGNPASSITVLTAPRTPRRVVDDLRRRLADMPVRLLVFGEPAAKDRYVREIVDADTVITTAESVSMISDAINAGKPVFILMGTQVPWSPRIASFLLQQTKQRRISLFDLHPAAPPDFPDEALIPSDHCWSVEFLAAVRGAGLFRDTSPQGPDRA</sequence>
<evidence type="ECO:0000313" key="2">
    <source>
        <dbReference type="EMBL" id="PWR21221.1"/>
    </source>
</evidence>
<evidence type="ECO:0000313" key="3">
    <source>
        <dbReference type="Proteomes" id="UP000245461"/>
    </source>
</evidence>
<evidence type="ECO:0000256" key="1">
    <source>
        <dbReference type="SAM" id="MobiDB-lite"/>
    </source>
</evidence>
<dbReference type="EMBL" id="QGLE01000008">
    <property type="protein sequence ID" value="PWR21221.1"/>
    <property type="molecule type" value="Genomic_DNA"/>
</dbReference>
<gene>
    <name evidence="2" type="ORF">DKG74_14555</name>
</gene>
<keyword evidence="3" id="KW-1185">Reference proteome</keyword>
<protein>
    <recommendedName>
        <fullName evidence="4">Nucleoside-diphosphate sugar epimerase</fullName>
    </recommendedName>
</protein>
<dbReference type="Proteomes" id="UP000245461">
    <property type="component" value="Unassembled WGS sequence"/>
</dbReference>
<feature type="compositionally biased region" description="Polar residues" evidence="1">
    <location>
        <begin position="1"/>
        <end position="12"/>
    </location>
</feature>
<dbReference type="InterPro" id="IPR009367">
    <property type="entry name" value="Elm1-like"/>
</dbReference>
<dbReference type="AlphaFoldDB" id="A0A317E3J6"/>
<name>A0A317E3J6_9PROT</name>